<reference evidence="1" key="1">
    <citation type="journal article" date="2014" name="Front. Microbiol.">
        <title>High frequency of phylogenetically diverse reductive dehalogenase-homologous genes in deep subseafloor sedimentary metagenomes.</title>
        <authorList>
            <person name="Kawai M."/>
            <person name="Futagami T."/>
            <person name="Toyoda A."/>
            <person name="Takaki Y."/>
            <person name="Nishi S."/>
            <person name="Hori S."/>
            <person name="Arai W."/>
            <person name="Tsubouchi T."/>
            <person name="Morono Y."/>
            <person name="Uchiyama I."/>
            <person name="Ito T."/>
            <person name="Fujiyama A."/>
            <person name="Inagaki F."/>
            <person name="Takami H."/>
        </authorList>
    </citation>
    <scope>NUCLEOTIDE SEQUENCE</scope>
    <source>
        <strain evidence="1">Expedition CK06-06</strain>
    </source>
</reference>
<name>X1CF68_9ZZZZ</name>
<dbReference type="AlphaFoldDB" id="X1CF68"/>
<sequence>MTLTIDLDTILNNLVNELGPSVYFILISSLNGVIMKSYINEEEFNKASISLNISQLYELAEETAEDIGLHSPDFNITHSDNYYILSIKILEHLVILLTTDQVEVKEVFRIINQSVNPA</sequence>
<evidence type="ECO:0000313" key="1">
    <source>
        <dbReference type="EMBL" id="GAG91747.1"/>
    </source>
</evidence>
<dbReference type="Gene3D" id="3.30.450.30">
    <property type="entry name" value="Dynein light chain 2a, cytoplasmic"/>
    <property type="match status" value="1"/>
</dbReference>
<dbReference type="SUPFAM" id="SSF103196">
    <property type="entry name" value="Roadblock/LC7 domain"/>
    <property type="match status" value="1"/>
</dbReference>
<proteinExistence type="predicted"/>
<accession>X1CF68</accession>
<organism evidence="1">
    <name type="scientific">marine sediment metagenome</name>
    <dbReference type="NCBI Taxonomy" id="412755"/>
    <lineage>
        <taxon>unclassified sequences</taxon>
        <taxon>metagenomes</taxon>
        <taxon>ecological metagenomes</taxon>
    </lineage>
</organism>
<comment type="caution">
    <text evidence="1">The sequence shown here is derived from an EMBL/GenBank/DDBJ whole genome shotgun (WGS) entry which is preliminary data.</text>
</comment>
<evidence type="ECO:0008006" key="2">
    <source>
        <dbReference type="Google" id="ProtNLM"/>
    </source>
</evidence>
<protein>
    <recommendedName>
        <fullName evidence="2">Roadblock/LAMTOR2 domain-containing protein</fullName>
    </recommendedName>
</protein>
<gene>
    <name evidence="1" type="ORF">S01H4_40468</name>
</gene>
<dbReference type="EMBL" id="BART01022038">
    <property type="protein sequence ID" value="GAG91747.1"/>
    <property type="molecule type" value="Genomic_DNA"/>
</dbReference>